<dbReference type="SUPFAM" id="SSF55729">
    <property type="entry name" value="Acyl-CoA N-acyltransferases (Nat)"/>
    <property type="match status" value="1"/>
</dbReference>
<dbReference type="InterPro" id="IPR042163">
    <property type="entry name" value="PHF12"/>
</dbReference>
<dbReference type="InterPro" id="IPR056511">
    <property type="entry name" value="IDM1_C"/>
</dbReference>
<keyword evidence="3" id="KW-1185">Reference proteome</keyword>
<dbReference type="Proteomes" id="UP000008311">
    <property type="component" value="Unassembled WGS sequence"/>
</dbReference>
<name>B9STT0_RICCO</name>
<gene>
    <name evidence="2" type="ORF">RCOM_0623590</name>
</gene>
<accession>B9STT0</accession>
<protein>
    <recommendedName>
        <fullName evidence="1">Increased DNA methylation 1 C-terminal domain-containing protein</fullName>
    </recommendedName>
</protein>
<evidence type="ECO:0000313" key="2">
    <source>
        <dbReference type="EMBL" id="EEF32995.1"/>
    </source>
</evidence>
<dbReference type="InterPro" id="IPR016181">
    <property type="entry name" value="Acyl_CoA_acyltransferase"/>
</dbReference>
<sequence length="275" mass="30991">MQNLIYRLPVIFLGLHELLGKQIPVGLNNLTWTLLKSNHSSDHKPDASDIENYSKLSIALHVMHECFQPVEEPRTKGDFLKDVIFRKRSELNRLNFRGFYTVLLQKDDEFITVATVRVYGEKVAEIPLVGTRVQYRRLGMCGILMNVLEKNLKDYSFLDFQDTVMCHKLLMKTPSADSSPLTEVQPMVQEDACGNGDNIDLKGPSPVSEVLQAHTTGAEIVEHGNSGGEGLINPVMNPGSDPGEVNLECFPLNVESKFKCYYKRRKRREFSACGS</sequence>
<dbReference type="Pfam" id="PF23209">
    <property type="entry name" value="IDM1_C"/>
    <property type="match status" value="1"/>
</dbReference>
<feature type="domain" description="Increased DNA methylation 1 C-terminal" evidence="1">
    <location>
        <begin position="67"/>
        <end position="154"/>
    </location>
</feature>
<evidence type="ECO:0000313" key="3">
    <source>
        <dbReference type="Proteomes" id="UP000008311"/>
    </source>
</evidence>
<dbReference type="STRING" id="3988.B9STT0"/>
<dbReference type="InParanoid" id="B9STT0"/>
<dbReference type="PANTHER" id="PTHR46309">
    <property type="entry name" value="PHD FINGER PROTEIN 12"/>
    <property type="match status" value="1"/>
</dbReference>
<organism evidence="2 3">
    <name type="scientific">Ricinus communis</name>
    <name type="common">Castor bean</name>
    <dbReference type="NCBI Taxonomy" id="3988"/>
    <lineage>
        <taxon>Eukaryota</taxon>
        <taxon>Viridiplantae</taxon>
        <taxon>Streptophyta</taxon>
        <taxon>Embryophyta</taxon>
        <taxon>Tracheophyta</taxon>
        <taxon>Spermatophyta</taxon>
        <taxon>Magnoliopsida</taxon>
        <taxon>eudicotyledons</taxon>
        <taxon>Gunneridae</taxon>
        <taxon>Pentapetalae</taxon>
        <taxon>rosids</taxon>
        <taxon>fabids</taxon>
        <taxon>Malpighiales</taxon>
        <taxon>Euphorbiaceae</taxon>
        <taxon>Acalyphoideae</taxon>
        <taxon>Acalypheae</taxon>
        <taxon>Ricinus</taxon>
    </lineage>
</organism>
<dbReference type="PANTHER" id="PTHR46309:SF12">
    <property type="entry name" value="GB|AAC80581.1"/>
    <property type="match status" value="1"/>
</dbReference>
<dbReference type="AlphaFoldDB" id="B9STT0"/>
<evidence type="ECO:0000259" key="1">
    <source>
        <dbReference type="Pfam" id="PF23209"/>
    </source>
</evidence>
<dbReference type="eggNOG" id="ENOG502QTVY">
    <property type="taxonomic scope" value="Eukaryota"/>
</dbReference>
<dbReference type="GO" id="GO:0003714">
    <property type="term" value="F:transcription corepressor activity"/>
    <property type="evidence" value="ECO:0007669"/>
    <property type="project" value="InterPro"/>
</dbReference>
<dbReference type="EMBL" id="EQ974134">
    <property type="protein sequence ID" value="EEF32995.1"/>
    <property type="molecule type" value="Genomic_DNA"/>
</dbReference>
<reference evidence="3" key="1">
    <citation type="journal article" date="2010" name="Nat. Biotechnol.">
        <title>Draft genome sequence of the oilseed species Ricinus communis.</title>
        <authorList>
            <person name="Chan A.P."/>
            <person name="Crabtree J."/>
            <person name="Zhao Q."/>
            <person name="Lorenzi H."/>
            <person name="Orvis J."/>
            <person name="Puiu D."/>
            <person name="Melake-Berhan A."/>
            <person name="Jones K.M."/>
            <person name="Redman J."/>
            <person name="Chen G."/>
            <person name="Cahoon E.B."/>
            <person name="Gedil M."/>
            <person name="Stanke M."/>
            <person name="Haas B.J."/>
            <person name="Wortman J.R."/>
            <person name="Fraser-Liggett C.M."/>
            <person name="Ravel J."/>
            <person name="Rabinowicz P.D."/>
        </authorList>
    </citation>
    <scope>NUCLEOTIDE SEQUENCE [LARGE SCALE GENOMIC DNA]</scope>
    <source>
        <strain evidence="3">cv. Hale</strain>
    </source>
</reference>
<proteinExistence type="predicted"/>